<reference evidence="2 3" key="1">
    <citation type="journal article" date="2012" name="Stand. Genomic Sci.">
        <title>Complete genome sequence of Polynucleobacter necessarius subsp. asymbioticus type strain (QLW-P1DMWA-1(T)).</title>
        <authorList>
            <person name="Meincke L."/>
            <person name="Copeland A."/>
            <person name="Lapidus A."/>
            <person name="Lucas S."/>
            <person name="Berry K.W."/>
            <person name="Del Rio T.G."/>
            <person name="Hammon N."/>
            <person name="Dalin E."/>
            <person name="Tice H."/>
            <person name="Pitluck S."/>
            <person name="Richardson P."/>
            <person name="Bruce D."/>
            <person name="Goodwin L."/>
            <person name="Han C."/>
            <person name="Tapia R."/>
            <person name="Detter J.C."/>
            <person name="Schmutz J."/>
            <person name="Brettin T."/>
            <person name="Larimer F."/>
            <person name="Land M."/>
            <person name="Hauser L."/>
            <person name="Kyrpides N.C."/>
            <person name="Ivanova N."/>
            <person name="Goker M."/>
            <person name="Woyke T."/>
            <person name="Wu Q.L."/>
            <person name="Pockl M."/>
            <person name="Hahn M.W."/>
            <person name="Klenk H.P."/>
        </authorList>
    </citation>
    <scope>NUCLEOTIDE SEQUENCE [LARGE SCALE GENOMIC DNA]</scope>
    <source>
        <strain evidence="3">DSM 18221 / CIP 109841 / QLW-P1DMWA-1</strain>
    </source>
</reference>
<accession>A4SY21</accession>
<evidence type="ECO:0000313" key="3">
    <source>
        <dbReference type="Proteomes" id="UP000000231"/>
    </source>
</evidence>
<sequence>MTKRTIISSIFIAFVVCLSFTVNAQPIPNAPKFDPYLPGELNERALYALQANDVETALILLERAFRLNPNSPDIKANLNVVRNIAQQGASVSVTGEVIYLDPLGNSASTEKAVDIPALWPETKP</sequence>
<name>A4SY21_POLAQ</name>
<feature type="signal peptide" evidence="1">
    <location>
        <begin position="1"/>
        <end position="24"/>
    </location>
</feature>
<evidence type="ECO:0000256" key="1">
    <source>
        <dbReference type="SAM" id="SignalP"/>
    </source>
</evidence>
<dbReference type="InterPro" id="IPR011990">
    <property type="entry name" value="TPR-like_helical_dom_sf"/>
</dbReference>
<dbReference type="Proteomes" id="UP000000231">
    <property type="component" value="Chromosome"/>
</dbReference>
<dbReference type="SUPFAM" id="SSF48452">
    <property type="entry name" value="TPR-like"/>
    <property type="match status" value="1"/>
</dbReference>
<organism evidence="2 3">
    <name type="scientific">Polynucleobacter asymbioticus (strain DSM 18221 / CIP 109841 / QLW-P1DMWA-1)</name>
    <name type="common">Polynucleobacter necessarius subsp. asymbioticus</name>
    <dbReference type="NCBI Taxonomy" id="312153"/>
    <lineage>
        <taxon>Bacteria</taxon>
        <taxon>Pseudomonadati</taxon>
        <taxon>Pseudomonadota</taxon>
        <taxon>Betaproteobacteria</taxon>
        <taxon>Burkholderiales</taxon>
        <taxon>Burkholderiaceae</taxon>
        <taxon>Polynucleobacter</taxon>
    </lineage>
</organism>
<dbReference type="HOGENOM" id="CLU_2001797_0_0_4"/>
<evidence type="ECO:0000313" key="2">
    <source>
        <dbReference type="EMBL" id="ABP34385.1"/>
    </source>
</evidence>
<feature type="chain" id="PRO_5002673677" evidence="1">
    <location>
        <begin position="25"/>
        <end position="124"/>
    </location>
</feature>
<gene>
    <name evidence="2" type="ordered locus">Pnuc_1169</name>
</gene>
<keyword evidence="1" id="KW-0732">Signal</keyword>
<dbReference type="EMBL" id="CP000655">
    <property type="protein sequence ID" value="ABP34385.1"/>
    <property type="molecule type" value="Genomic_DNA"/>
</dbReference>
<dbReference type="RefSeq" id="WP_011903010.1">
    <property type="nucleotide sequence ID" value="NC_009379.1"/>
</dbReference>
<dbReference type="GeneID" id="31481554"/>
<dbReference type="KEGG" id="pnu:Pnuc_1169"/>
<protein>
    <submittedName>
        <fullName evidence="2">Tetratricopeptide TPR_2 repeat protein</fullName>
    </submittedName>
</protein>
<proteinExistence type="predicted"/>
<dbReference type="AlphaFoldDB" id="A4SY21"/>
<keyword evidence="3" id="KW-1185">Reference proteome</keyword>